<evidence type="ECO:0000313" key="3">
    <source>
        <dbReference type="Proteomes" id="UP000597444"/>
    </source>
</evidence>
<sequence length="177" mass="18926">MKTILWAALTANGNYAQSSPENPPKPEALQDFAMQARAAGNFIVGRRTFAGMQDSTRVAQGEQSGAGNPFAGLDIVVLSQSVKEIPGVKVVESPQAALAYLQAKGHTTALLSGGADLHNTFLAQRLVDEVIFDIAPVFEGKGLNLLLDQDHYLYKDVQLLDCKPLGSGVVQLRYSLA</sequence>
<dbReference type="EMBL" id="BNJK01000002">
    <property type="protein sequence ID" value="GHO97603.1"/>
    <property type="molecule type" value="Genomic_DNA"/>
</dbReference>
<dbReference type="GO" id="GO:0008703">
    <property type="term" value="F:5-amino-6-(5-phosphoribosylamino)uracil reductase activity"/>
    <property type="evidence" value="ECO:0007669"/>
    <property type="project" value="InterPro"/>
</dbReference>
<dbReference type="AlphaFoldDB" id="A0A8J3IS39"/>
<dbReference type="SUPFAM" id="SSF53597">
    <property type="entry name" value="Dihydrofolate reductase-like"/>
    <property type="match status" value="1"/>
</dbReference>
<dbReference type="Gene3D" id="3.40.430.10">
    <property type="entry name" value="Dihydrofolate Reductase, subunit A"/>
    <property type="match status" value="1"/>
</dbReference>
<proteinExistence type="predicted"/>
<dbReference type="Proteomes" id="UP000597444">
    <property type="component" value="Unassembled WGS sequence"/>
</dbReference>
<dbReference type="InterPro" id="IPR024072">
    <property type="entry name" value="DHFR-like_dom_sf"/>
</dbReference>
<dbReference type="RefSeq" id="WP_220208388.1">
    <property type="nucleotide sequence ID" value="NZ_BNJK01000002.1"/>
</dbReference>
<reference evidence="2" key="1">
    <citation type="submission" date="2020-10" db="EMBL/GenBank/DDBJ databases">
        <title>Taxonomic study of unclassified bacteria belonging to the class Ktedonobacteria.</title>
        <authorList>
            <person name="Yabe S."/>
            <person name="Wang C.M."/>
            <person name="Zheng Y."/>
            <person name="Sakai Y."/>
            <person name="Cavaletti L."/>
            <person name="Monciardini P."/>
            <person name="Donadio S."/>
        </authorList>
    </citation>
    <scope>NUCLEOTIDE SEQUENCE</scope>
    <source>
        <strain evidence="2">ID150040</strain>
    </source>
</reference>
<feature type="domain" description="Bacterial bifunctional deaminase-reductase C-terminal" evidence="1">
    <location>
        <begin position="20"/>
        <end position="170"/>
    </location>
</feature>
<dbReference type="InterPro" id="IPR050765">
    <property type="entry name" value="Riboflavin_Biosynth_HTPR"/>
</dbReference>
<organism evidence="2 3">
    <name type="scientific">Reticulibacter mediterranei</name>
    <dbReference type="NCBI Taxonomy" id="2778369"/>
    <lineage>
        <taxon>Bacteria</taxon>
        <taxon>Bacillati</taxon>
        <taxon>Chloroflexota</taxon>
        <taxon>Ktedonobacteria</taxon>
        <taxon>Ktedonobacterales</taxon>
        <taxon>Reticulibacteraceae</taxon>
        <taxon>Reticulibacter</taxon>
    </lineage>
</organism>
<comment type="caution">
    <text evidence="2">The sequence shown here is derived from an EMBL/GenBank/DDBJ whole genome shotgun (WGS) entry which is preliminary data.</text>
</comment>
<keyword evidence="3" id="KW-1185">Reference proteome</keyword>
<gene>
    <name evidence="2" type="ORF">KSF_076510</name>
</gene>
<evidence type="ECO:0000259" key="1">
    <source>
        <dbReference type="Pfam" id="PF01872"/>
    </source>
</evidence>
<dbReference type="PANTHER" id="PTHR38011">
    <property type="entry name" value="DIHYDROFOLATE REDUCTASE FAMILY PROTEIN (AFU_ORTHOLOGUE AFUA_8G06820)"/>
    <property type="match status" value="1"/>
</dbReference>
<name>A0A8J3IS39_9CHLR</name>
<dbReference type="Pfam" id="PF01872">
    <property type="entry name" value="RibD_C"/>
    <property type="match status" value="1"/>
</dbReference>
<dbReference type="GO" id="GO:0009231">
    <property type="term" value="P:riboflavin biosynthetic process"/>
    <property type="evidence" value="ECO:0007669"/>
    <property type="project" value="InterPro"/>
</dbReference>
<dbReference type="InterPro" id="IPR002734">
    <property type="entry name" value="RibDG_C"/>
</dbReference>
<evidence type="ECO:0000313" key="2">
    <source>
        <dbReference type="EMBL" id="GHO97603.1"/>
    </source>
</evidence>
<accession>A0A8J3IS39</accession>
<protein>
    <recommendedName>
        <fullName evidence="1">Bacterial bifunctional deaminase-reductase C-terminal domain-containing protein</fullName>
    </recommendedName>
</protein>